<dbReference type="GO" id="GO:0071713">
    <property type="term" value="F:para-aminobenzoyl-glutamate hydrolase activity"/>
    <property type="evidence" value="ECO:0007669"/>
    <property type="project" value="TreeGrafter"/>
</dbReference>
<dbReference type="GO" id="GO:0005737">
    <property type="term" value="C:cytoplasm"/>
    <property type="evidence" value="ECO:0007669"/>
    <property type="project" value="TreeGrafter"/>
</dbReference>
<dbReference type="SUPFAM" id="SSF55031">
    <property type="entry name" value="Bacterial exopeptidase dimerisation domain"/>
    <property type="match status" value="1"/>
</dbReference>
<sequence length="385" mass="40653">MKETFAKILDTLKPTLVSLNDYMYAHPEGGDQEFLATEKLTSTLREHGFQVETGLVGRPTAFKGVFDSGKPGPTVAFLAEYDALPEIGHGCGHNMIGTMALGAGIALSQVLSQTGGQVLVLGTPAEETNGTKVAMAKEGIFDTVDAALILHPSQESSQSGRSLAMDALEFAYTGKASHAAAQPEKGINALDSVIQLFNGINALRQHVPSDVRIHGIIAKGGVAANIVPDFAVAQFYIRAAERSIVDEVVDKVRKIAEGAALMTGATLAISNYELSYDNMRTNQTLSQCFTQNLLAMGEEKVSPAKEDLGSIDMGNVSHVVPAIHPYIGFGCPQAASHSKAFADGTITDEAHAALLRGAGALALTGYDLLTRPALLDQVKKEFSGK</sequence>
<dbReference type="InterPro" id="IPR017144">
    <property type="entry name" value="Xaa-Arg_dipeptidase"/>
</dbReference>
<reference evidence="3" key="1">
    <citation type="submission" date="2021-04" db="EMBL/GenBank/DDBJ databases">
        <title>Proteiniclasticum sedimins sp. nov., an obligate anaerobic bacterium isolated from anaerobic sludge.</title>
        <authorList>
            <person name="Liu J."/>
        </authorList>
    </citation>
    <scope>NUCLEOTIDE SEQUENCE</scope>
    <source>
        <strain evidence="3">BAD-10</strain>
    </source>
</reference>
<dbReference type="NCBIfam" id="TIGR01891">
    <property type="entry name" value="amidohydrolases"/>
    <property type="match status" value="1"/>
</dbReference>
<name>A0A941CPG2_9CLOT</name>
<dbReference type="Pfam" id="PF07687">
    <property type="entry name" value="M20_dimer"/>
    <property type="match status" value="1"/>
</dbReference>
<dbReference type="GO" id="GO:0046657">
    <property type="term" value="P:folic acid catabolic process"/>
    <property type="evidence" value="ECO:0007669"/>
    <property type="project" value="TreeGrafter"/>
</dbReference>
<dbReference type="InterPro" id="IPR052030">
    <property type="entry name" value="Peptidase_M20/M20A_hydrolases"/>
</dbReference>
<evidence type="ECO:0000259" key="2">
    <source>
        <dbReference type="Pfam" id="PF07687"/>
    </source>
</evidence>
<dbReference type="InterPro" id="IPR017439">
    <property type="entry name" value="Amidohydrolase"/>
</dbReference>
<dbReference type="Proteomes" id="UP000675379">
    <property type="component" value="Unassembled WGS sequence"/>
</dbReference>
<dbReference type="InterPro" id="IPR002933">
    <property type="entry name" value="Peptidase_M20"/>
</dbReference>
<comment type="caution">
    <text evidence="3">The sequence shown here is derived from an EMBL/GenBank/DDBJ whole genome shotgun (WGS) entry which is preliminary data.</text>
</comment>
<evidence type="ECO:0000256" key="1">
    <source>
        <dbReference type="PIRNR" id="PIRNR037226"/>
    </source>
</evidence>
<protein>
    <recommendedName>
        <fullName evidence="1">Peptidase M20 domain-containing protein 2</fullName>
    </recommendedName>
</protein>
<dbReference type="PANTHER" id="PTHR30575">
    <property type="entry name" value="PEPTIDASE M20"/>
    <property type="match status" value="1"/>
</dbReference>
<dbReference type="RefSeq" id="WP_211801439.1">
    <property type="nucleotide sequence ID" value="NZ_JAGSCS010000011.1"/>
</dbReference>
<proteinExistence type="inferred from homology"/>
<gene>
    <name evidence="3" type="ORF">KCG48_08970</name>
</gene>
<dbReference type="AlphaFoldDB" id="A0A941CPG2"/>
<dbReference type="InterPro" id="IPR011650">
    <property type="entry name" value="Peptidase_M20_dimer"/>
</dbReference>
<dbReference type="FunFam" id="3.30.70.360:FF:000004">
    <property type="entry name" value="Peptidase M20 domain-containing protein 2"/>
    <property type="match status" value="1"/>
</dbReference>
<dbReference type="SUPFAM" id="SSF53187">
    <property type="entry name" value="Zn-dependent exopeptidases"/>
    <property type="match status" value="1"/>
</dbReference>
<dbReference type="Pfam" id="PF01546">
    <property type="entry name" value="Peptidase_M20"/>
    <property type="match status" value="1"/>
</dbReference>
<dbReference type="EMBL" id="JAGSCS010000011">
    <property type="protein sequence ID" value="MBR0576470.1"/>
    <property type="molecule type" value="Genomic_DNA"/>
</dbReference>
<dbReference type="PIRSF" id="PIRSF037226">
    <property type="entry name" value="Amidohydrolase_ACY1L2_prd"/>
    <property type="match status" value="1"/>
</dbReference>
<dbReference type="InterPro" id="IPR036264">
    <property type="entry name" value="Bact_exopeptidase_dim_dom"/>
</dbReference>
<dbReference type="CDD" id="cd03887">
    <property type="entry name" value="M20_Acy1L2"/>
    <property type="match status" value="1"/>
</dbReference>
<keyword evidence="4" id="KW-1185">Reference proteome</keyword>
<dbReference type="PANTHER" id="PTHR30575:SF0">
    <property type="entry name" value="XAA-ARG DIPEPTIDASE"/>
    <property type="match status" value="1"/>
</dbReference>
<dbReference type="Gene3D" id="3.30.70.360">
    <property type="match status" value="1"/>
</dbReference>
<dbReference type="Gene3D" id="3.40.630.10">
    <property type="entry name" value="Zn peptidases"/>
    <property type="match status" value="1"/>
</dbReference>
<comment type="similarity">
    <text evidence="1">Belongs to the peptidase M20A family.</text>
</comment>
<organism evidence="3 4">
    <name type="scientific">Proteiniclasticum sediminis</name>
    <dbReference type="NCBI Taxonomy" id="2804028"/>
    <lineage>
        <taxon>Bacteria</taxon>
        <taxon>Bacillati</taxon>
        <taxon>Bacillota</taxon>
        <taxon>Clostridia</taxon>
        <taxon>Eubacteriales</taxon>
        <taxon>Clostridiaceae</taxon>
        <taxon>Proteiniclasticum</taxon>
    </lineage>
</organism>
<dbReference type="GO" id="GO:0016805">
    <property type="term" value="F:dipeptidase activity"/>
    <property type="evidence" value="ECO:0007669"/>
    <property type="project" value="InterPro"/>
</dbReference>
<evidence type="ECO:0000313" key="3">
    <source>
        <dbReference type="EMBL" id="MBR0576470.1"/>
    </source>
</evidence>
<evidence type="ECO:0000313" key="4">
    <source>
        <dbReference type="Proteomes" id="UP000675379"/>
    </source>
</evidence>
<accession>A0A941CPG2</accession>
<feature type="domain" description="Peptidase M20 dimerisation" evidence="2">
    <location>
        <begin position="173"/>
        <end position="258"/>
    </location>
</feature>